<dbReference type="GO" id="GO:0009908">
    <property type="term" value="P:flower development"/>
    <property type="evidence" value="ECO:0007669"/>
    <property type="project" value="InterPro"/>
</dbReference>
<evidence type="ECO:0000313" key="3">
    <source>
        <dbReference type="Proteomes" id="UP000236291"/>
    </source>
</evidence>
<dbReference type="Proteomes" id="UP000236291">
    <property type="component" value="Unassembled WGS sequence"/>
</dbReference>
<keyword evidence="2" id="KW-0238">DNA-binding</keyword>
<name>A0A2K3K1U0_TRIPR</name>
<keyword evidence="2" id="KW-0371">Homeobox</keyword>
<comment type="caution">
    <text evidence="2">The sequence shown here is derived from an EMBL/GenBank/DDBJ whole genome shotgun (WGS) entry which is preliminary data.</text>
</comment>
<dbReference type="ExpressionAtlas" id="A0A2K3K1U0">
    <property type="expression patterns" value="baseline"/>
</dbReference>
<gene>
    <name evidence="2" type="ORF">L195_g051834</name>
</gene>
<accession>A0A2K3K1U0</accession>
<organism evidence="2 3">
    <name type="scientific">Trifolium pratense</name>
    <name type="common">Red clover</name>
    <dbReference type="NCBI Taxonomy" id="57577"/>
    <lineage>
        <taxon>Eukaryota</taxon>
        <taxon>Viridiplantae</taxon>
        <taxon>Streptophyta</taxon>
        <taxon>Embryophyta</taxon>
        <taxon>Tracheophyta</taxon>
        <taxon>Spermatophyta</taxon>
        <taxon>Magnoliopsida</taxon>
        <taxon>eudicotyledons</taxon>
        <taxon>Gunneridae</taxon>
        <taxon>Pentapetalae</taxon>
        <taxon>rosids</taxon>
        <taxon>fabids</taxon>
        <taxon>Fabales</taxon>
        <taxon>Fabaceae</taxon>
        <taxon>Papilionoideae</taxon>
        <taxon>50 kb inversion clade</taxon>
        <taxon>NPAAA clade</taxon>
        <taxon>Hologalegina</taxon>
        <taxon>IRL clade</taxon>
        <taxon>Trifolieae</taxon>
        <taxon>Trifolium</taxon>
    </lineage>
</organism>
<reference evidence="2 3" key="2">
    <citation type="journal article" date="2017" name="Front. Plant Sci.">
        <title>Gene Classification and Mining of Molecular Markers Useful in Red Clover (Trifolium pratense) Breeding.</title>
        <authorList>
            <person name="Istvanek J."/>
            <person name="Dluhosova J."/>
            <person name="Dluhos P."/>
            <person name="Patkova L."/>
            <person name="Nedelnik J."/>
            <person name="Repkova J."/>
        </authorList>
    </citation>
    <scope>NUCLEOTIDE SEQUENCE [LARGE SCALE GENOMIC DNA]</scope>
    <source>
        <strain evidence="3">cv. Tatra</strain>
        <tissue evidence="2">Young leaves</tissue>
    </source>
</reference>
<dbReference type="InterPro" id="IPR039325">
    <property type="entry name" value="NDX"/>
</dbReference>
<reference evidence="2 3" key="1">
    <citation type="journal article" date="2014" name="Am. J. Bot.">
        <title>Genome assembly and annotation for red clover (Trifolium pratense; Fabaceae).</title>
        <authorList>
            <person name="Istvanek J."/>
            <person name="Jaros M."/>
            <person name="Krenek A."/>
            <person name="Repkova J."/>
        </authorList>
    </citation>
    <scope>NUCLEOTIDE SEQUENCE [LARGE SCALE GENOMIC DNA]</scope>
    <source>
        <strain evidence="3">cv. Tatra</strain>
        <tissue evidence="2">Young leaves</tissue>
    </source>
</reference>
<proteinExistence type="predicted"/>
<feature type="non-terminal residue" evidence="2">
    <location>
        <position position="115"/>
    </location>
</feature>
<dbReference type="InterPro" id="IPR057287">
    <property type="entry name" value="Ndx_N"/>
</dbReference>
<dbReference type="GO" id="GO:0003697">
    <property type="term" value="F:single-stranded DNA binding"/>
    <property type="evidence" value="ECO:0007669"/>
    <property type="project" value="InterPro"/>
</dbReference>
<feature type="domain" description="Nodulin homeobox N-terminal" evidence="1">
    <location>
        <begin position="6"/>
        <end position="115"/>
    </location>
</feature>
<dbReference type="PANTHER" id="PTHR35743">
    <property type="entry name" value="NODULIN HOMEOBOX"/>
    <property type="match status" value="1"/>
</dbReference>
<dbReference type="Pfam" id="PF25246">
    <property type="entry name" value="Nodulin_N"/>
    <property type="match status" value="1"/>
</dbReference>
<dbReference type="STRING" id="57577.A0A2K3K1U0"/>
<sequence length="115" mass="12652">MRKGESILLLAQSILKLHIQPYTPSRITASISRLKAKILSILLSLCEAESISYLDEVASSTKSLELSKSVALEVFELLKKAFGRNPGHLTAGRPMGFVQLNAMRLADIFSDDSNF</sequence>
<dbReference type="EMBL" id="ASHM01082337">
    <property type="protein sequence ID" value="PNX60257.1"/>
    <property type="molecule type" value="Genomic_DNA"/>
</dbReference>
<protein>
    <submittedName>
        <fullName evidence="2">NDX1 homeobox protein</fullName>
    </submittedName>
</protein>
<evidence type="ECO:0000313" key="2">
    <source>
        <dbReference type="EMBL" id="PNX60257.1"/>
    </source>
</evidence>
<evidence type="ECO:0000259" key="1">
    <source>
        <dbReference type="Pfam" id="PF25246"/>
    </source>
</evidence>
<dbReference type="AlphaFoldDB" id="A0A2K3K1U0"/>
<dbReference type="PANTHER" id="PTHR35743:SF1">
    <property type="entry name" value="NODULIN HOMEOBOX"/>
    <property type="match status" value="1"/>
</dbReference>